<proteinExistence type="predicted"/>
<evidence type="ECO:0000256" key="1">
    <source>
        <dbReference type="SAM" id="SignalP"/>
    </source>
</evidence>
<dbReference type="InterPro" id="IPR009030">
    <property type="entry name" value="Growth_fac_rcpt_cys_sf"/>
</dbReference>
<protein>
    <recommendedName>
        <fullName evidence="4">TNFR-Cys domain-containing protein</fullName>
    </recommendedName>
</protein>
<gene>
    <name evidence="2" type="ORF">SteCoe_2237</name>
</gene>
<dbReference type="EMBL" id="MPUH01000024">
    <property type="protein sequence ID" value="OMJ94589.1"/>
    <property type="molecule type" value="Genomic_DNA"/>
</dbReference>
<organism evidence="2 3">
    <name type="scientific">Stentor coeruleus</name>
    <dbReference type="NCBI Taxonomy" id="5963"/>
    <lineage>
        <taxon>Eukaryota</taxon>
        <taxon>Sar</taxon>
        <taxon>Alveolata</taxon>
        <taxon>Ciliophora</taxon>
        <taxon>Postciliodesmatophora</taxon>
        <taxon>Heterotrichea</taxon>
        <taxon>Heterotrichida</taxon>
        <taxon>Stentoridae</taxon>
        <taxon>Stentor</taxon>
    </lineage>
</organism>
<sequence length="273" mass="30866">MLIFTISLIMPAYSQTHSLENCETIDSRYSNYCINCNPGYIRNELYGCIKISNLNTEIRSLIENCQDYSNDLDCKKCLEGYNIHKGRCEPICENNCQCFEPNDCLTMHGRKLECKNNHCQLCCSYDYTQCCHCDNGYGLDNLGNCISCSDIHCKLCNKDYRKCDTCNDYYDNYGNCCKVAKCKDCSDNADSCTTCAYSYTNYGNCCPEHCNSCYIDSTCSECESGYGLYAGVCIKCLNNCLSCTNNNCNSCRNWIFIDDKGACESNSTHTPNN</sequence>
<keyword evidence="1" id="KW-0732">Signal</keyword>
<feature type="signal peptide" evidence="1">
    <location>
        <begin position="1"/>
        <end position="16"/>
    </location>
</feature>
<comment type="caution">
    <text evidence="2">The sequence shown here is derived from an EMBL/GenBank/DDBJ whole genome shotgun (WGS) entry which is preliminary data.</text>
</comment>
<evidence type="ECO:0000313" key="2">
    <source>
        <dbReference type="EMBL" id="OMJ94589.1"/>
    </source>
</evidence>
<name>A0A1R2D001_9CILI</name>
<evidence type="ECO:0008006" key="4">
    <source>
        <dbReference type="Google" id="ProtNLM"/>
    </source>
</evidence>
<dbReference type="Proteomes" id="UP000187209">
    <property type="component" value="Unassembled WGS sequence"/>
</dbReference>
<dbReference type="OrthoDB" id="305529at2759"/>
<dbReference type="AlphaFoldDB" id="A0A1R2D001"/>
<feature type="chain" id="PRO_5012909926" description="TNFR-Cys domain-containing protein" evidence="1">
    <location>
        <begin position="17"/>
        <end position="273"/>
    </location>
</feature>
<keyword evidence="3" id="KW-1185">Reference proteome</keyword>
<evidence type="ECO:0000313" key="3">
    <source>
        <dbReference type="Proteomes" id="UP000187209"/>
    </source>
</evidence>
<reference evidence="2 3" key="1">
    <citation type="submission" date="2016-11" db="EMBL/GenBank/DDBJ databases">
        <title>The macronuclear genome of Stentor coeruleus: a giant cell with tiny introns.</title>
        <authorList>
            <person name="Slabodnick M."/>
            <person name="Ruby J.G."/>
            <person name="Reiff S.B."/>
            <person name="Swart E.C."/>
            <person name="Gosai S."/>
            <person name="Prabakaran S."/>
            <person name="Witkowska E."/>
            <person name="Larue G.E."/>
            <person name="Fisher S."/>
            <person name="Freeman R.M."/>
            <person name="Gunawardena J."/>
            <person name="Chu W."/>
            <person name="Stover N.A."/>
            <person name="Gregory B.D."/>
            <person name="Nowacki M."/>
            <person name="Derisi J."/>
            <person name="Roy S.W."/>
            <person name="Marshall W.F."/>
            <person name="Sood P."/>
        </authorList>
    </citation>
    <scope>NUCLEOTIDE SEQUENCE [LARGE SCALE GENOMIC DNA]</scope>
    <source>
        <strain evidence="2">WM001</strain>
    </source>
</reference>
<dbReference type="SUPFAM" id="SSF57184">
    <property type="entry name" value="Growth factor receptor domain"/>
    <property type="match status" value="1"/>
</dbReference>
<accession>A0A1R2D001</accession>